<dbReference type="PRINTS" id="PR00105">
    <property type="entry name" value="C5METTRFRASE"/>
</dbReference>
<dbReference type="InterPro" id="IPR050390">
    <property type="entry name" value="C5-Methyltransferase"/>
</dbReference>
<keyword evidence="3 6" id="KW-0808">Transferase</keyword>
<comment type="similarity">
    <text evidence="6 7">Belongs to the class I-like SAM-binding methyltransferase superfamily. C5-methyltransferase family.</text>
</comment>
<evidence type="ECO:0000313" key="8">
    <source>
        <dbReference type="EMBL" id="QBI56291.1"/>
    </source>
</evidence>
<dbReference type="EC" id="2.1.1.37" evidence="1"/>
<evidence type="ECO:0000256" key="3">
    <source>
        <dbReference type="ARBA" id="ARBA00022679"/>
    </source>
</evidence>
<evidence type="ECO:0000313" key="9">
    <source>
        <dbReference type="Proteomes" id="UP000292235"/>
    </source>
</evidence>
<name>A0A4P6Q9J4_9ACTN</name>
<dbReference type="KEGG" id="strr:EKD16_22690"/>
<dbReference type="GO" id="GO:0032259">
    <property type="term" value="P:methylation"/>
    <property type="evidence" value="ECO:0007669"/>
    <property type="project" value="UniProtKB-KW"/>
</dbReference>
<dbReference type="SUPFAM" id="SSF53335">
    <property type="entry name" value="S-adenosyl-L-methionine-dependent methyltransferases"/>
    <property type="match status" value="1"/>
</dbReference>
<keyword evidence="2 6" id="KW-0489">Methyltransferase</keyword>
<evidence type="ECO:0000256" key="6">
    <source>
        <dbReference type="PROSITE-ProRule" id="PRU01016"/>
    </source>
</evidence>
<dbReference type="PANTHER" id="PTHR10629:SF52">
    <property type="entry name" value="DNA (CYTOSINE-5)-METHYLTRANSFERASE 1"/>
    <property type="match status" value="1"/>
</dbReference>
<dbReference type="InterPro" id="IPR031303">
    <property type="entry name" value="C5_meth_CS"/>
</dbReference>
<dbReference type="Gene3D" id="3.40.50.150">
    <property type="entry name" value="Vaccinia Virus protein VP39"/>
    <property type="match status" value="1"/>
</dbReference>
<dbReference type="NCBIfam" id="TIGR00675">
    <property type="entry name" value="dcm"/>
    <property type="match status" value="1"/>
</dbReference>
<keyword evidence="9" id="KW-1185">Reference proteome</keyword>
<accession>A0A4P6Q9J4</accession>
<sequence length="393" mass="42948">MAGSDQEEYTSIEICAGAGGQALGLEQAGFHHKALIEVDSHACETLRRNAELRAWGEPEKLVLREDLTEFGGAELLAQGYAQPGELALLAGGVPCPPFSFAGKRLGRNDERDLFPAMLKLVESLQPRAVMIENVRGLLEPADKFADYRVYIEKQLEGMGYTVLGWEVLEAKEFEVPQLRPRAVLVAMRDEEAPYFKPIRLQDFSTRTVLAVLEDSMRERFKRAKAVVPKRQADAAFEKWKQQAAEKGTVAPTLVGGSKKHGGADLGPTRAKKAWAELGIDANGVANDPEMMVDAERDLLGPVGPKLTVQQAALIQGFPEDYFFSGGKTARYRQVGNAFPPPVACAVAEAVYAALHAYDNRDGSAIDAPQRRLVCREEPGQAGGTRQLQQVLAF</sequence>
<dbReference type="REBASE" id="302658">
    <property type="entry name" value="M.Ssp106425ORF22690P"/>
</dbReference>
<feature type="active site" evidence="6">
    <location>
        <position position="95"/>
    </location>
</feature>
<dbReference type="Pfam" id="PF00145">
    <property type="entry name" value="DNA_methylase"/>
    <property type="match status" value="1"/>
</dbReference>
<dbReference type="InterPro" id="IPR001525">
    <property type="entry name" value="C5_MeTfrase"/>
</dbReference>
<organism evidence="8 9">
    <name type="scientific">Streptomonospora litoralis</name>
    <dbReference type="NCBI Taxonomy" id="2498135"/>
    <lineage>
        <taxon>Bacteria</taxon>
        <taxon>Bacillati</taxon>
        <taxon>Actinomycetota</taxon>
        <taxon>Actinomycetes</taxon>
        <taxon>Streptosporangiales</taxon>
        <taxon>Nocardiopsidaceae</taxon>
        <taxon>Streptomonospora</taxon>
    </lineage>
</organism>
<evidence type="ECO:0000256" key="7">
    <source>
        <dbReference type="RuleBase" id="RU000416"/>
    </source>
</evidence>
<dbReference type="GO" id="GO:0009307">
    <property type="term" value="P:DNA restriction-modification system"/>
    <property type="evidence" value="ECO:0007669"/>
    <property type="project" value="UniProtKB-KW"/>
</dbReference>
<dbReference type="PANTHER" id="PTHR10629">
    <property type="entry name" value="CYTOSINE-SPECIFIC METHYLTRANSFERASE"/>
    <property type="match status" value="1"/>
</dbReference>
<dbReference type="Gene3D" id="3.90.120.10">
    <property type="entry name" value="DNA Methylase, subunit A, domain 2"/>
    <property type="match status" value="1"/>
</dbReference>
<evidence type="ECO:0000256" key="1">
    <source>
        <dbReference type="ARBA" id="ARBA00011975"/>
    </source>
</evidence>
<protein>
    <recommendedName>
        <fullName evidence="1">DNA (cytosine-5-)-methyltransferase</fullName>
        <ecNumber evidence="1">2.1.1.37</ecNumber>
    </recommendedName>
</protein>
<dbReference type="GO" id="GO:0003677">
    <property type="term" value="F:DNA binding"/>
    <property type="evidence" value="ECO:0007669"/>
    <property type="project" value="TreeGrafter"/>
</dbReference>
<dbReference type="EMBL" id="CP036455">
    <property type="protein sequence ID" value="QBI56291.1"/>
    <property type="molecule type" value="Genomic_DNA"/>
</dbReference>
<keyword evidence="5" id="KW-0680">Restriction system</keyword>
<evidence type="ECO:0000256" key="5">
    <source>
        <dbReference type="ARBA" id="ARBA00022747"/>
    </source>
</evidence>
<gene>
    <name evidence="8" type="primary">aplIM</name>
    <name evidence="8" type="ORF">EKD16_22690</name>
</gene>
<dbReference type="AlphaFoldDB" id="A0A4P6Q9J4"/>
<dbReference type="Proteomes" id="UP000292235">
    <property type="component" value="Chromosome"/>
</dbReference>
<dbReference type="PROSITE" id="PS00095">
    <property type="entry name" value="C5_MTASE_2"/>
    <property type="match status" value="1"/>
</dbReference>
<evidence type="ECO:0000256" key="2">
    <source>
        <dbReference type="ARBA" id="ARBA00022603"/>
    </source>
</evidence>
<evidence type="ECO:0000256" key="4">
    <source>
        <dbReference type="ARBA" id="ARBA00022691"/>
    </source>
</evidence>
<dbReference type="GO" id="GO:0003886">
    <property type="term" value="F:DNA (cytosine-5-)-methyltransferase activity"/>
    <property type="evidence" value="ECO:0007669"/>
    <property type="project" value="UniProtKB-EC"/>
</dbReference>
<dbReference type="PROSITE" id="PS51679">
    <property type="entry name" value="SAM_MT_C5"/>
    <property type="match status" value="1"/>
</dbReference>
<dbReference type="RefSeq" id="WP_242677119.1">
    <property type="nucleotide sequence ID" value="NZ_CP036455.1"/>
</dbReference>
<dbReference type="GO" id="GO:0044027">
    <property type="term" value="P:negative regulation of gene expression via chromosomal CpG island methylation"/>
    <property type="evidence" value="ECO:0007669"/>
    <property type="project" value="TreeGrafter"/>
</dbReference>
<dbReference type="InterPro" id="IPR029063">
    <property type="entry name" value="SAM-dependent_MTases_sf"/>
</dbReference>
<keyword evidence="4 6" id="KW-0949">S-adenosyl-L-methionine</keyword>
<proteinExistence type="inferred from homology"/>
<reference evidence="8 9" key="1">
    <citation type="submission" date="2019-02" db="EMBL/GenBank/DDBJ databases">
        <authorList>
            <person name="Khodamoradi S."/>
            <person name="Hahnke R.L."/>
            <person name="Kaempfer P."/>
            <person name="Schumann P."/>
            <person name="Rohde M."/>
            <person name="Steinert M."/>
            <person name="Luzhetskyy A."/>
            <person name="Wink J."/>
            <person name="Ruckert C."/>
        </authorList>
    </citation>
    <scope>NUCLEOTIDE SEQUENCE [LARGE SCALE GENOMIC DNA]</scope>
    <source>
        <strain evidence="8 9">M2</strain>
    </source>
</reference>